<evidence type="ECO:0000256" key="8">
    <source>
        <dbReference type="ARBA" id="ARBA00046341"/>
    </source>
</evidence>
<dbReference type="GO" id="GO:0008270">
    <property type="term" value="F:zinc ion binding"/>
    <property type="evidence" value="ECO:0007669"/>
    <property type="project" value="UniProtKB-UniRule"/>
</dbReference>
<dbReference type="FunFam" id="2.10.110.30:FF:000001">
    <property type="entry name" value="E3 ubiquitin-protein ligase UBR2 isoform 1"/>
    <property type="match status" value="1"/>
</dbReference>
<evidence type="ECO:0000256" key="3">
    <source>
        <dbReference type="ARBA" id="ARBA00022679"/>
    </source>
</evidence>
<feature type="compositionally biased region" description="Low complexity" evidence="11">
    <location>
        <begin position="169"/>
        <end position="178"/>
    </location>
</feature>
<organism evidence="13 14">
    <name type="scientific">Jaminaea rosea</name>
    <dbReference type="NCBI Taxonomy" id="1569628"/>
    <lineage>
        <taxon>Eukaryota</taxon>
        <taxon>Fungi</taxon>
        <taxon>Dikarya</taxon>
        <taxon>Basidiomycota</taxon>
        <taxon>Ustilaginomycotina</taxon>
        <taxon>Exobasidiomycetes</taxon>
        <taxon>Microstromatales</taxon>
        <taxon>Microstromatales incertae sedis</taxon>
        <taxon>Jaminaea</taxon>
    </lineage>
</organism>
<dbReference type="Pfam" id="PF18995">
    <property type="entry name" value="PRT6_C"/>
    <property type="match status" value="1"/>
</dbReference>
<feature type="region of interest" description="Disordered" evidence="11">
    <location>
        <begin position="1280"/>
        <end position="1301"/>
    </location>
</feature>
<feature type="region of interest" description="Disordered" evidence="11">
    <location>
        <begin position="376"/>
        <end position="406"/>
    </location>
</feature>
<comment type="pathway">
    <text evidence="2 10">Protein modification; protein ubiquitination.</text>
</comment>
<dbReference type="CDD" id="cd16482">
    <property type="entry name" value="RING-H2_UBR1-like"/>
    <property type="match status" value="1"/>
</dbReference>
<keyword evidence="7 10" id="KW-0862">Zinc</keyword>
<feature type="region of interest" description="Disordered" evidence="11">
    <location>
        <begin position="135"/>
        <end position="205"/>
    </location>
</feature>
<dbReference type="InterPro" id="IPR055194">
    <property type="entry name" value="UBR1-like_WH"/>
</dbReference>
<dbReference type="RefSeq" id="XP_025362434.1">
    <property type="nucleotide sequence ID" value="XM_025506169.1"/>
</dbReference>
<dbReference type="PANTHER" id="PTHR21497">
    <property type="entry name" value="UBIQUITIN LIGASE E3 ALPHA-RELATED"/>
    <property type="match status" value="1"/>
</dbReference>
<evidence type="ECO:0000259" key="12">
    <source>
        <dbReference type="PROSITE" id="PS51157"/>
    </source>
</evidence>
<feature type="compositionally biased region" description="Polar residues" evidence="11">
    <location>
        <begin position="179"/>
        <end position="189"/>
    </location>
</feature>
<dbReference type="GO" id="GO:0061630">
    <property type="term" value="F:ubiquitin protein ligase activity"/>
    <property type="evidence" value="ECO:0007669"/>
    <property type="project" value="UniProtKB-UniRule"/>
</dbReference>
<evidence type="ECO:0000256" key="7">
    <source>
        <dbReference type="ARBA" id="ARBA00022833"/>
    </source>
</evidence>
<dbReference type="EC" id="2.3.2.27" evidence="10"/>
<reference evidence="13 14" key="1">
    <citation type="journal article" date="2018" name="Mol. Biol. Evol.">
        <title>Broad Genomic Sampling Reveals a Smut Pathogenic Ancestry of the Fungal Clade Ustilaginomycotina.</title>
        <authorList>
            <person name="Kijpornyongpan T."/>
            <person name="Mondo S.J."/>
            <person name="Barry K."/>
            <person name="Sandor L."/>
            <person name="Lee J."/>
            <person name="Lipzen A."/>
            <person name="Pangilinan J."/>
            <person name="LaButti K."/>
            <person name="Hainaut M."/>
            <person name="Henrissat B."/>
            <person name="Grigoriev I.V."/>
            <person name="Spatafora J.W."/>
            <person name="Aime M.C."/>
        </authorList>
    </citation>
    <scope>NUCLEOTIDE SEQUENCE [LARGE SCALE GENOMIC DNA]</scope>
    <source>
        <strain evidence="13 14">MCA 5214</strain>
    </source>
</reference>
<accession>A0A316URA0</accession>
<evidence type="ECO:0000256" key="9">
    <source>
        <dbReference type="PROSITE-ProRule" id="PRU00508"/>
    </source>
</evidence>
<keyword evidence="6 10" id="KW-0833">Ubl conjugation pathway</keyword>
<evidence type="ECO:0000256" key="1">
    <source>
        <dbReference type="ARBA" id="ARBA00000900"/>
    </source>
</evidence>
<dbReference type="EMBL" id="KZ819667">
    <property type="protein sequence ID" value="PWN27822.1"/>
    <property type="molecule type" value="Genomic_DNA"/>
</dbReference>
<evidence type="ECO:0000313" key="13">
    <source>
        <dbReference type="EMBL" id="PWN27822.1"/>
    </source>
</evidence>
<dbReference type="SUPFAM" id="SSF46785">
    <property type="entry name" value="Winged helix' DNA-binding domain"/>
    <property type="match status" value="1"/>
</dbReference>
<dbReference type="PANTHER" id="PTHR21497:SF24">
    <property type="entry name" value="E3 UBIQUITIN-PROTEIN LIGASE UBR1"/>
    <property type="match status" value="1"/>
</dbReference>
<sequence length="2125" mass="234831">MESQSHLLASSQASSSRFPYASTASLDAASADWHPIESVLKDLGYQGSRHFAHYGPTAPARLNANDALDHRLPLTKASRDALKAKMYHRLLSADVGLVLDPAEAEPRLARDPTAYVDTIQKYGWSLAKVQQSISQLREQHKESTRSTHNPFASASSAFKGKAPQHRSHSSSSNSTMTSAAGTPQSSRPSTPAPIDPTSAPEYGEERRGMPCGHVFEKGEAIWRCRDCALDDTCVQCAPCFNASIHVREGHDVVFSVSSSSGGCCDCGDEEAWKQDVCCGYHSVQRGDTDMAADEEANSTSDSSRPPDVAREVHDALHAEHFNPTSHPRISQLLATWIDFILIVLNHAPNEQKLFPRSFARASAQEATKKVDDLPDLRQWGRPEAASSAPAGAKKERDSLMSPEVRTPLPPGAFDAFDLYVDADGPTNSAGAETPGMKWGTLPPSSPAVLQQGGHEREYALILWNDEKHSFREVIDTVKEALDVSDEEARAVAERVDVHGRDILAVSTDSRAMVGFARRMAGIDLEVTIRPGFDVYCEEVAHALISVIKDLAEGVAYLPRSNSDPYGLVNANASIPRLLLCSELLKTWDASKRQADSFLSNHMSTEFFDPRELTRLDGLLLMDQKLWKEARAWVRGWYMTIIARKEGRRSVAFHFAAMYPKIIETFILREREPEHSVVLMTVQLFSVPSIGSDLVRHYNFLQRLLLILQSIYTGQLIPPTGTLMLPAKMDPMASANPQCTLLRQIYCRHVFYDARYLLQAEGVQQQIVADERHLEYFLDFLSLFHSFLPEARQTQHHVEYESEVWVAVFGVCQLLARKAKLFGEAYEKAPPAAIARAFVKTVERINLRTHAIANRLAGVSVGGELCRVIDFAVEREETSFHHPMHWLLAELSRRMASLTQRDIQTIGHSSLQSLACGDIDQSRIMIALDFPLRVIVKLAQVRAGIWVRNGASTRGQAAHYRDVAMRSSMYDQDVFLMQAGLAFLKNPEELLVTIIDRYRLLEYFDIRRFNHTPEADPFDHEQQHFFAEEFLFFLITMLSETSMVHSWPIEKVIRREMVHFLALNQGTYSALTRHIPEHISSHPSFEKILAQVSNFKAPDGTTDLGIFELKAECYKEIDPFFFHFSRNQRERADEQLRAREKKAGRNPDSMVTVPLGGFAQETSPMSLGVSRLFTSRIYQRILICALIKGYIPPGASSANFALPEAVVDAGLQLVMIGIVEAGDTFIETVLAAPLGKMTAIHLLCSLEESVKIPALKARITWCLDKVAKVEAATAPQAAAALSTHRKVTAPSQAKSGANSLEARRAAAKARQQAIMKDFNARQKTLMDKFGGDDEEADKSGATAVDDDMEVDDEQQGEDEDLSHLGSCIMCQEQLRRDSPFGSLALVTPSMTIRTTPRNSLAALNEVVNDVPLTLDRLCIDHEEKVQKRYEQMSDSKSGVPFDPQAAPASGGFPRGDHKSGFVASTCGHLMHVRCFDSYYRSIEQRHASQIARNQAEDLSRSEFVCPLCKSLGNILLPVPIPPRRSAATSPATPGSGLGDQRLDRAPIGDWLRKINIDILKTSGAHTASSVQEMTTGTGCFSAWYADSSLSSLWDPASIAENPDGIDESTLIMLDRIFQVLKPLASSTRHQRVAWQSRTILAPISRKMYIPEELVAYTISMLEVSQRGIESKGNNVADGLSDTSVGLLRSLVFALRSVASLQTKGRGQASLRQGLLKRLLPHWSSDEAVRFPLLLRDPLAILVEAAAIVPEYFTQVTTLMYYATLVQTVFGLAQPSVWPQAGAQATAGSPQPRGLAHISGPSRLSAEEKAALLECFPDVRWTVGNIVGFVGYARGNITLGVDSLDDVSLAKMLCTYTLPFLRRAAILKRTLCGTSTGDGAGSGRDGGVEYLRLLRDLEIVPPSQALPVRAERQAPISSIVEGWIKHCYAPLASLFRPLPIAPSPLSSLNEDGLATSQHASPSHPTLQLEHPAIYELVHLPLDLTTLFQYTQRTVCRRCRTIPPDPALCLLCGELVCYQNFCCMDQSSERGECNRHVAVCGGNVGLFFKIKANVIFALYYSNGMFSFSPYLDSHGEVDVGLQKGRPQRLHRKRYLDLTKLWLTGGSGIGSLVSRKLESIIDVGGWITT</sequence>
<evidence type="ECO:0000256" key="11">
    <source>
        <dbReference type="SAM" id="MobiDB-lite"/>
    </source>
</evidence>
<evidence type="ECO:0000313" key="14">
    <source>
        <dbReference type="Proteomes" id="UP000245884"/>
    </source>
</evidence>
<comment type="function">
    <text evidence="10">Ubiquitin ligase protein which is a component of the N-end rule pathway. Recognizes and binds to proteins bearing specific N-terminal residues that are destabilizing according to the N-end rule, leading to their ubiquitination and subsequent degradation.</text>
</comment>
<keyword evidence="4 10" id="KW-0479">Metal-binding</keyword>
<dbReference type="PROSITE" id="PS51157">
    <property type="entry name" value="ZF_UBR"/>
    <property type="match status" value="1"/>
</dbReference>
<evidence type="ECO:0000256" key="10">
    <source>
        <dbReference type="RuleBase" id="RU366018"/>
    </source>
</evidence>
<comment type="catalytic activity">
    <reaction evidence="1 10">
        <text>S-ubiquitinyl-[E2 ubiquitin-conjugating enzyme]-L-cysteine + [acceptor protein]-L-lysine = [E2 ubiquitin-conjugating enzyme]-L-cysteine + N(6)-ubiquitinyl-[acceptor protein]-L-lysine.</text>
        <dbReference type="EC" id="2.3.2.27"/>
    </reaction>
</comment>
<evidence type="ECO:0000256" key="2">
    <source>
        <dbReference type="ARBA" id="ARBA00004906"/>
    </source>
</evidence>
<dbReference type="SMART" id="SM00396">
    <property type="entry name" value="ZnF_UBR1"/>
    <property type="match status" value="1"/>
</dbReference>
<dbReference type="Proteomes" id="UP000245884">
    <property type="component" value="Unassembled WGS sequence"/>
</dbReference>
<feature type="domain" description="UBR-type" evidence="12">
    <location>
        <begin position="209"/>
        <end position="283"/>
    </location>
</feature>
<gene>
    <name evidence="13" type="ORF">BDZ90DRAFT_232210</name>
</gene>
<feature type="region of interest" description="Disordered" evidence="11">
    <location>
        <begin position="1431"/>
        <end position="1453"/>
    </location>
</feature>
<feature type="zinc finger region" description="UBR-type" evidence="9">
    <location>
        <begin position="209"/>
        <end position="283"/>
    </location>
</feature>
<evidence type="ECO:0000256" key="4">
    <source>
        <dbReference type="ARBA" id="ARBA00022723"/>
    </source>
</evidence>
<dbReference type="Pfam" id="PF02207">
    <property type="entry name" value="zf-UBR"/>
    <property type="match status" value="1"/>
</dbReference>
<dbReference type="GO" id="GO:0016567">
    <property type="term" value="P:protein ubiquitination"/>
    <property type="evidence" value="ECO:0007669"/>
    <property type="project" value="UniProtKB-UniRule"/>
</dbReference>
<dbReference type="Pfam" id="PF22960">
    <property type="entry name" value="WHD_UBR1"/>
    <property type="match status" value="1"/>
</dbReference>
<dbReference type="SUPFAM" id="SSF54736">
    <property type="entry name" value="ClpS-like"/>
    <property type="match status" value="1"/>
</dbReference>
<evidence type="ECO:0000256" key="6">
    <source>
        <dbReference type="ARBA" id="ARBA00022786"/>
    </source>
</evidence>
<evidence type="ECO:0000256" key="5">
    <source>
        <dbReference type="ARBA" id="ARBA00022771"/>
    </source>
</evidence>
<dbReference type="InterPro" id="IPR036390">
    <property type="entry name" value="WH_DNA-bd_sf"/>
</dbReference>
<dbReference type="InterPro" id="IPR042065">
    <property type="entry name" value="E3_ELL-like"/>
</dbReference>
<keyword evidence="3 10" id="KW-0808">Transferase</keyword>
<protein>
    <recommendedName>
        <fullName evidence="10">E3 ubiquitin-protein ligase</fullName>
        <ecNumber evidence="10">2.3.2.27</ecNumber>
    </recommendedName>
</protein>
<dbReference type="UniPathway" id="UPA00143"/>
<dbReference type="Gene3D" id="2.10.110.30">
    <property type="match status" value="1"/>
</dbReference>
<dbReference type="CDD" id="cd19673">
    <property type="entry name" value="UBR-box_UBR3"/>
    <property type="match status" value="1"/>
</dbReference>
<feature type="compositionally biased region" description="Acidic residues" evidence="11">
    <location>
        <begin position="1343"/>
        <end position="1359"/>
    </location>
</feature>
<dbReference type="OrthoDB" id="26387at2759"/>
<feature type="compositionally biased region" description="Polar residues" evidence="11">
    <location>
        <begin position="1288"/>
        <end position="1297"/>
    </location>
</feature>
<dbReference type="GO" id="GO:0000151">
    <property type="term" value="C:ubiquitin ligase complex"/>
    <property type="evidence" value="ECO:0007669"/>
    <property type="project" value="TreeGrafter"/>
</dbReference>
<dbReference type="GeneID" id="37027992"/>
<dbReference type="Gene3D" id="1.10.10.2670">
    <property type="entry name" value="E3 ubiquitin-protein ligase"/>
    <property type="match status" value="1"/>
</dbReference>
<dbReference type="GO" id="GO:0071596">
    <property type="term" value="P:ubiquitin-dependent protein catabolic process via the N-end rule pathway"/>
    <property type="evidence" value="ECO:0007669"/>
    <property type="project" value="UniProtKB-UniRule"/>
</dbReference>
<name>A0A316URA0_9BASI</name>
<dbReference type="Pfam" id="PF02617">
    <property type="entry name" value="ClpS"/>
    <property type="match status" value="1"/>
</dbReference>
<keyword evidence="5 10" id="KW-0863">Zinc-finger</keyword>
<comment type="similarity">
    <text evidence="8 10">Belongs to the E3 ubiquitin-protein ligase UBR1-like family.</text>
</comment>
<proteinExistence type="inferred from homology"/>
<dbReference type="STRING" id="1569628.A0A316URA0"/>
<dbReference type="InterPro" id="IPR044046">
    <property type="entry name" value="E3_ligase_UBR-like_C"/>
</dbReference>
<dbReference type="InterPro" id="IPR003126">
    <property type="entry name" value="Znf_UBR"/>
</dbReference>
<dbReference type="InterPro" id="IPR014719">
    <property type="entry name" value="Ribosomal_bL12_C/ClpS-like"/>
</dbReference>
<dbReference type="InterPro" id="IPR039164">
    <property type="entry name" value="UBR1-like"/>
</dbReference>
<keyword evidence="14" id="KW-1185">Reference proteome</keyword>
<dbReference type="Gene3D" id="3.30.1390.10">
    <property type="match status" value="1"/>
</dbReference>
<dbReference type="InterPro" id="IPR003769">
    <property type="entry name" value="ClpS_core"/>
</dbReference>
<feature type="region of interest" description="Disordered" evidence="11">
    <location>
        <begin position="1327"/>
        <end position="1359"/>
    </location>
</feature>
<dbReference type="GO" id="GO:0005737">
    <property type="term" value="C:cytoplasm"/>
    <property type="evidence" value="ECO:0007669"/>
    <property type="project" value="TreeGrafter"/>
</dbReference>